<feature type="chain" id="PRO_5015887475" evidence="3">
    <location>
        <begin position="23"/>
        <end position="282"/>
    </location>
</feature>
<proteinExistence type="predicted"/>
<evidence type="ECO:0000256" key="3">
    <source>
        <dbReference type="SAM" id="SignalP"/>
    </source>
</evidence>
<dbReference type="SUPFAM" id="SSF54427">
    <property type="entry name" value="NTF2-like"/>
    <property type="match status" value="1"/>
</dbReference>
<name>A0A2X0SIU6_9PROT</name>
<dbReference type="PANTHER" id="PTHR41542:SF1">
    <property type="entry name" value="BLL5807 PROTEIN"/>
    <property type="match status" value="1"/>
</dbReference>
<keyword evidence="2" id="KW-1133">Transmembrane helix</keyword>
<evidence type="ECO:0000313" key="5">
    <source>
        <dbReference type="EMBL" id="SPS04825.1"/>
    </source>
</evidence>
<feature type="domain" description="Tim44-like" evidence="4">
    <location>
        <begin position="149"/>
        <end position="280"/>
    </location>
</feature>
<feature type="region of interest" description="Disordered" evidence="1">
    <location>
        <begin position="135"/>
        <end position="156"/>
    </location>
</feature>
<dbReference type="InterPro" id="IPR032710">
    <property type="entry name" value="NTF2-like_dom_sf"/>
</dbReference>
<dbReference type="InterPro" id="IPR007379">
    <property type="entry name" value="Tim44-like_dom"/>
</dbReference>
<sequence length="282" mass="29971">MKRFLMLFALALISLPMLTVTAEAKRMGGGGNIGHQRAVSPQQTPKSPSAAPAPSNPSAPAAGNKWLGPLAGLAIGAGLGAMFAGGLGSLGGAIGGVLLALLAAGLIMFLVSRFRKAQQPAVQYAGSSASSFQRESVQPSFSGQAAAPQYHQTRTSGNIPADFPVEAFLRSAKTSFIRLQAANDRKDLNDIREYTTPEMFAEISLQLQERGDAPQKTDVLSIDTQIIEVTNENGYAIASVRMTGQLRENNGPSENFDEIWHVQKNLHDEKAVWLLSGIQQVA</sequence>
<organism evidence="5">
    <name type="scientific">Candidatus Nitrotoga fabula</name>
    <dbReference type="NCBI Taxonomy" id="2182327"/>
    <lineage>
        <taxon>Bacteria</taxon>
        <taxon>Pseudomonadati</taxon>
        <taxon>Pseudomonadota</taxon>
        <taxon>Betaproteobacteria</taxon>
        <taxon>Nitrosomonadales</taxon>
        <taxon>Gallionellaceae</taxon>
        <taxon>Candidatus Nitrotoga</taxon>
    </lineage>
</organism>
<protein>
    <submittedName>
        <fullName evidence="5">Import inner membrane translocase subunit Tim44</fullName>
    </submittedName>
</protein>
<keyword evidence="2" id="KW-0812">Transmembrane</keyword>
<feature type="transmembrane region" description="Helical" evidence="2">
    <location>
        <begin position="90"/>
        <end position="111"/>
    </location>
</feature>
<feature type="signal peptide" evidence="3">
    <location>
        <begin position="1"/>
        <end position="22"/>
    </location>
</feature>
<accession>A0A2X0SIU6</accession>
<dbReference type="SMART" id="SM00978">
    <property type="entry name" value="Tim44"/>
    <property type="match status" value="1"/>
</dbReference>
<evidence type="ECO:0000256" key="1">
    <source>
        <dbReference type="SAM" id="MobiDB-lite"/>
    </source>
</evidence>
<feature type="region of interest" description="Disordered" evidence="1">
    <location>
        <begin position="31"/>
        <end position="61"/>
    </location>
</feature>
<reference evidence="5" key="1">
    <citation type="submission" date="2018-05" db="EMBL/GenBank/DDBJ databases">
        <authorList>
            <person name="Lanie J.A."/>
            <person name="Ng W.-L."/>
            <person name="Kazmierczak K.M."/>
            <person name="Andrzejewski T.M."/>
            <person name="Davidsen T.M."/>
            <person name="Wayne K.J."/>
            <person name="Tettelin H."/>
            <person name="Glass J.I."/>
            <person name="Rusch D."/>
            <person name="Podicherti R."/>
            <person name="Tsui H.-C.T."/>
            <person name="Winkler M.E."/>
        </authorList>
    </citation>
    <scope>NUCLEOTIDE SEQUENCE</scope>
    <source>
        <strain evidence="5">KNB</strain>
    </source>
</reference>
<dbReference type="PANTHER" id="PTHR41542">
    <property type="entry name" value="BLL5807 PROTEIN"/>
    <property type="match status" value="1"/>
</dbReference>
<gene>
    <name evidence="5" type="ORF">NITFAB_0414</name>
</gene>
<keyword evidence="2" id="KW-0472">Membrane</keyword>
<evidence type="ECO:0000259" key="4">
    <source>
        <dbReference type="SMART" id="SM00978"/>
    </source>
</evidence>
<dbReference type="EMBL" id="LS423452">
    <property type="protein sequence ID" value="SPS04825.1"/>
    <property type="molecule type" value="Genomic_DNA"/>
</dbReference>
<feature type="compositionally biased region" description="Low complexity" evidence="1">
    <location>
        <begin position="45"/>
        <end position="61"/>
    </location>
</feature>
<dbReference type="AlphaFoldDB" id="A0A2X0SIU6"/>
<dbReference type="Pfam" id="PF04280">
    <property type="entry name" value="Tim44"/>
    <property type="match status" value="1"/>
</dbReference>
<evidence type="ECO:0000256" key="2">
    <source>
        <dbReference type="SAM" id="Phobius"/>
    </source>
</evidence>
<keyword evidence="3" id="KW-0732">Signal</keyword>